<gene>
    <name evidence="1" type="ORF">GGX14DRAFT_389065</name>
</gene>
<accession>A0AAD6VSM7</accession>
<keyword evidence="2" id="KW-1185">Reference proteome</keyword>
<evidence type="ECO:0000313" key="2">
    <source>
        <dbReference type="Proteomes" id="UP001219525"/>
    </source>
</evidence>
<name>A0AAD6VSM7_9AGAR</name>
<dbReference type="EMBL" id="JARJCW010000009">
    <property type="protein sequence ID" value="KAJ7220658.1"/>
    <property type="molecule type" value="Genomic_DNA"/>
</dbReference>
<protein>
    <submittedName>
        <fullName evidence="1">Uncharacterized protein</fullName>
    </submittedName>
</protein>
<dbReference type="Proteomes" id="UP001219525">
    <property type="component" value="Unassembled WGS sequence"/>
</dbReference>
<sequence length="129" mass="13732">MANVNHKTALTIHWCSVSGLFSSKTLPVTAPAPTPAHTHTLRQQVGFQSDAAVANTNASLTAAPKADIINANEVAVGLTALQESLEPEDPALRSFPSRLFNVEMDLAKQFQGFGSCQTVQEGTRKAWGT</sequence>
<dbReference type="AlphaFoldDB" id="A0AAD6VSM7"/>
<evidence type="ECO:0000313" key="1">
    <source>
        <dbReference type="EMBL" id="KAJ7220658.1"/>
    </source>
</evidence>
<comment type="caution">
    <text evidence="1">The sequence shown here is derived from an EMBL/GenBank/DDBJ whole genome shotgun (WGS) entry which is preliminary data.</text>
</comment>
<organism evidence="1 2">
    <name type="scientific">Mycena pura</name>
    <dbReference type="NCBI Taxonomy" id="153505"/>
    <lineage>
        <taxon>Eukaryota</taxon>
        <taxon>Fungi</taxon>
        <taxon>Dikarya</taxon>
        <taxon>Basidiomycota</taxon>
        <taxon>Agaricomycotina</taxon>
        <taxon>Agaricomycetes</taxon>
        <taxon>Agaricomycetidae</taxon>
        <taxon>Agaricales</taxon>
        <taxon>Marasmiineae</taxon>
        <taxon>Mycenaceae</taxon>
        <taxon>Mycena</taxon>
    </lineage>
</organism>
<proteinExistence type="predicted"/>
<reference evidence="1" key="1">
    <citation type="submission" date="2023-03" db="EMBL/GenBank/DDBJ databases">
        <title>Massive genome expansion in bonnet fungi (Mycena s.s.) driven by repeated elements and novel gene families across ecological guilds.</title>
        <authorList>
            <consortium name="Lawrence Berkeley National Laboratory"/>
            <person name="Harder C.B."/>
            <person name="Miyauchi S."/>
            <person name="Viragh M."/>
            <person name="Kuo A."/>
            <person name="Thoen E."/>
            <person name="Andreopoulos B."/>
            <person name="Lu D."/>
            <person name="Skrede I."/>
            <person name="Drula E."/>
            <person name="Henrissat B."/>
            <person name="Morin E."/>
            <person name="Kohler A."/>
            <person name="Barry K."/>
            <person name="LaButti K."/>
            <person name="Morin E."/>
            <person name="Salamov A."/>
            <person name="Lipzen A."/>
            <person name="Mereny Z."/>
            <person name="Hegedus B."/>
            <person name="Baldrian P."/>
            <person name="Stursova M."/>
            <person name="Weitz H."/>
            <person name="Taylor A."/>
            <person name="Grigoriev I.V."/>
            <person name="Nagy L.G."/>
            <person name="Martin F."/>
            <person name="Kauserud H."/>
        </authorList>
    </citation>
    <scope>NUCLEOTIDE SEQUENCE</scope>
    <source>
        <strain evidence="1">9144</strain>
    </source>
</reference>